<dbReference type="Gene3D" id="3.60.20.10">
    <property type="entry name" value="Glutamine Phosphoribosylpyrophosphate, subunit 1, domain 1"/>
    <property type="match status" value="1"/>
</dbReference>
<evidence type="ECO:0000313" key="1">
    <source>
        <dbReference type="EMBL" id="BBH54375.1"/>
    </source>
</evidence>
<dbReference type="EMBL" id="AP019368">
    <property type="protein sequence ID" value="BBH54375.1"/>
    <property type="molecule type" value="Genomic_DNA"/>
</dbReference>
<dbReference type="OrthoDB" id="9790012at2"/>
<reference evidence="1 2" key="1">
    <citation type="submission" date="2018-12" db="EMBL/GenBank/DDBJ databases">
        <title>Rubrispira sanarue gen. nov., sp., nov., a member of the order Silvanigrellales, isolated from a brackish lake in Hamamatsu Japan.</title>
        <authorList>
            <person name="Maejima Y."/>
            <person name="Iino T."/>
            <person name="Muraguchi Y."/>
            <person name="Fukuda K."/>
            <person name="Nojiri H."/>
            <person name="Ohkuma M."/>
            <person name="Moriuchi R."/>
            <person name="Dohra H."/>
            <person name="Kimbara K."/>
            <person name="Shintani M."/>
        </authorList>
    </citation>
    <scope>NUCLEOTIDE SEQUENCE [LARGE SCALE GENOMIC DNA]</scope>
    <source>
        <strain evidence="1 2">RF1110005</strain>
    </source>
</reference>
<dbReference type="PANTHER" id="PTHR39328:SF1">
    <property type="entry name" value="BLL2871 PROTEIN"/>
    <property type="match status" value="1"/>
</dbReference>
<gene>
    <name evidence="1" type="ORF">JCM31447_28390</name>
</gene>
<dbReference type="Proteomes" id="UP000291236">
    <property type="component" value="Chromosome"/>
</dbReference>
<evidence type="ECO:0000313" key="2">
    <source>
        <dbReference type="Proteomes" id="UP000291236"/>
    </source>
</evidence>
<dbReference type="KEGG" id="sbf:JCM31447_28390"/>
<protein>
    <submittedName>
        <fullName evidence="1">DUF1028 domain-containing protein</fullName>
    </submittedName>
</protein>
<dbReference type="InterPro" id="IPR010430">
    <property type="entry name" value="DUF1028"/>
</dbReference>
<accession>A0A4P2VXK1</accession>
<name>A0A4P2VXK1_FLUSA</name>
<proteinExistence type="predicted"/>
<dbReference type="Pfam" id="PF06267">
    <property type="entry name" value="DUF1028"/>
    <property type="match status" value="1"/>
</dbReference>
<sequence>MTFSILGYDQENKEFGIATCSAIPCIGEYFAFGDGSAGVVAAQGSCNPYNGLKSIHYLKDGVTPNEIIAKLKQSDELIQKRQIAIISNCGLMACYTGENLGNGVKGHIIGKNFIACGNTLEDLQTLEIMKEAFEKSNEKHLYLKLLHALKMGDSTKADIRGRQSAGLHVYSFKNDYPIIKINIDDDINPVRILEEKVSNFIKSFYKIIPFFPQRDGTQSIPEPDSIEEKIFTEFKKNVRVRNFHI</sequence>
<dbReference type="SUPFAM" id="SSF56235">
    <property type="entry name" value="N-terminal nucleophile aminohydrolases (Ntn hydrolases)"/>
    <property type="match status" value="1"/>
</dbReference>
<dbReference type="AlphaFoldDB" id="A0A4P2VXK1"/>
<keyword evidence="2" id="KW-1185">Reference proteome</keyword>
<dbReference type="PANTHER" id="PTHR39328">
    <property type="entry name" value="BLL2871 PROTEIN"/>
    <property type="match status" value="1"/>
</dbReference>
<organism evidence="1 2">
    <name type="scientific">Fluviispira sanaruensis</name>
    <dbReference type="NCBI Taxonomy" id="2493639"/>
    <lineage>
        <taxon>Bacteria</taxon>
        <taxon>Pseudomonadati</taxon>
        <taxon>Bdellovibrionota</taxon>
        <taxon>Oligoflexia</taxon>
        <taxon>Silvanigrellales</taxon>
        <taxon>Silvanigrellaceae</taxon>
        <taxon>Fluviispira</taxon>
    </lineage>
</organism>
<dbReference type="InterPro" id="IPR029055">
    <property type="entry name" value="Ntn_hydrolases_N"/>
</dbReference>
<dbReference type="RefSeq" id="WP_130611999.1">
    <property type="nucleotide sequence ID" value="NZ_AP019368.1"/>
</dbReference>